<dbReference type="PROSITE" id="PS51677">
    <property type="entry name" value="NODB"/>
    <property type="match status" value="1"/>
</dbReference>
<dbReference type="InterPro" id="IPR011330">
    <property type="entry name" value="Glyco_hydro/deAcase_b/a-brl"/>
</dbReference>
<dbReference type="Gene3D" id="3.20.20.370">
    <property type="entry name" value="Glycoside hydrolase/deacetylase"/>
    <property type="match status" value="1"/>
</dbReference>
<dbReference type="InterPro" id="IPR002509">
    <property type="entry name" value="NODB_dom"/>
</dbReference>
<evidence type="ECO:0000313" key="4">
    <source>
        <dbReference type="EMBL" id="ENV59252.1"/>
    </source>
</evidence>
<feature type="domain" description="NodB homology" evidence="3">
    <location>
        <begin position="126"/>
        <end position="376"/>
    </location>
</feature>
<accession>A0ABN0JUP5</accession>
<evidence type="ECO:0000256" key="2">
    <source>
        <dbReference type="SAM" id="SignalP"/>
    </source>
</evidence>
<feature type="chain" id="PRO_5047040930" evidence="2">
    <location>
        <begin position="31"/>
        <end position="694"/>
    </location>
</feature>
<feature type="signal peptide" evidence="2">
    <location>
        <begin position="1"/>
        <end position="30"/>
    </location>
</feature>
<keyword evidence="5" id="KW-1185">Reference proteome</keyword>
<evidence type="ECO:0000259" key="3">
    <source>
        <dbReference type="PROSITE" id="PS51677"/>
    </source>
</evidence>
<dbReference type="CDD" id="cd10964">
    <property type="entry name" value="CE4_PgaB_5s"/>
    <property type="match status" value="1"/>
</dbReference>
<gene>
    <name evidence="4" type="ORF">F950_01795</name>
</gene>
<dbReference type="Pfam" id="PF01522">
    <property type="entry name" value="Polysacc_deac_1"/>
    <property type="match status" value="1"/>
</dbReference>
<protein>
    <submittedName>
        <fullName evidence="4">Poly-beta-1,6-N-acetyl-D-glucosamine N-deacetylase PgaB</fullName>
    </submittedName>
</protein>
<dbReference type="InterPro" id="IPR032772">
    <property type="entry name" value="PGA_deacetylase_PgaB_C"/>
</dbReference>
<dbReference type="PANTHER" id="PTHR34216:SF7">
    <property type="entry name" value="POLY-BETA-1,6-N-ACETYL-D-GLUCOSAMINE N-DEACETYLASE"/>
    <property type="match status" value="1"/>
</dbReference>
<reference evidence="4 5" key="1">
    <citation type="submission" date="2013-02" db="EMBL/GenBank/DDBJ databases">
        <title>The Genome Sequence of Acinetobacter soli NIPH 2899.</title>
        <authorList>
            <consortium name="The Broad Institute Genome Sequencing Platform"/>
            <consortium name="The Broad Institute Genome Sequencing Center for Infectious Disease"/>
            <person name="Cerqueira G."/>
            <person name="Feldgarden M."/>
            <person name="Courvalin P."/>
            <person name="Perichon B."/>
            <person name="Grillot-Courvalin C."/>
            <person name="Clermont D."/>
            <person name="Rocha E."/>
            <person name="Yoon E.-J."/>
            <person name="Nemec A."/>
            <person name="Walker B."/>
            <person name="Young S.K."/>
            <person name="Zeng Q."/>
            <person name="Gargeya S."/>
            <person name="Fitzgerald M."/>
            <person name="Haas B."/>
            <person name="Abouelleil A."/>
            <person name="Alvarado L."/>
            <person name="Arachchi H.M."/>
            <person name="Berlin A.M."/>
            <person name="Chapman S.B."/>
            <person name="Dewar J."/>
            <person name="Goldberg J."/>
            <person name="Griggs A."/>
            <person name="Gujja S."/>
            <person name="Hansen M."/>
            <person name="Howarth C."/>
            <person name="Imamovic A."/>
            <person name="Larimer J."/>
            <person name="McCowan C."/>
            <person name="Murphy C."/>
            <person name="Neiman D."/>
            <person name="Pearson M."/>
            <person name="Priest M."/>
            <person name="Roberts A."/>
            <person name="Saif S."/>
            <person name="Shea T."/>
            <person name="Sisk P."/>
            <person name="Sykes S."/>
            <person name="Wortman J."/>
            <person name="Nusbaum C."/>
            <person name="Birren B."/>
        </authorList>
    </citation>
    <scope>NUCLEOTIDE SEQUENCE [LARGE SCALE GENOMIC DNA]</scope>
    <source>
        <strain evidence="4 5">NIPH 2899</strain>
    </source>
</reference>
<dbReference type="PANTHER" id="PTHR34216">
    <property type="match status" value="1"/>
</dbReference>
<dbReference type="Proteomes" id="UP000018433">
    <property type="component" value="Unassembled WGS sequence"/>
</dbReference>
<comment type="caution">
    <text evidence="4">The sequence shown here is derived from an EMBL/GenBank/DDBJ whole genome shotgun (WGS) entry which is preliminary data.</text>
</comment>
<name>A0ABN0JUP5_9GAMM</name>
<dbReference type="NCBIfam" id="TIGR03938">
    <property type="entry name" value="deacetyl_PgaB"/>
    <property type="match status" value="1"/>
</dbReference>
<proteinExistence type="predicted"/>
<evidence type="ECO:0000256" key="1">
    <source>
        <dbReference type="ARBA" id="ARBA00022729"/>
    </source>
</evidence>
<dbReference type="Pfam" id="PF14883">
    <property type="entry name" value="GHL13"/>
    <property type="match status" value="1"/>
</dbReference>
<dbReference type="InterPro" id="IPR023854">
    <property type="entry name" value="PGA_deacetylase_PgaB"/>
</dbReference>
<evidence type="ECO:0000313" key="5">
    <source>
        <dbReference type="Proteomes" id="UP000018433"/>
    </source>
</evidence>
<dbReference type="InterPro" id="IPR051398">
    <property type="entry name" value="Polysacch_Deacetylase"/>
</dbReference>
<sequence>MVYMLTRFLLKQLAFSVSIVLSTTVAIAHAENLASNTENPVVKEIPLVTNPHTGEEAEEAPKIDVSTLTIIGYHEITSKEAIIPDYAVTPQRFEMHLDWLVKNGYHFISVDQLIKANEGKLKLPPKPVLLTIDDGYQSFYDYAYPILKARKIPAVLAVVGKWLNVKPNQMVQFGDDKLARNKLLTWAEIKEMQDSGIVEIGSHSFDLHHGVMGNPQGNSEPAATTRIYDPKTKTYESDSAYEKRITNDLKKNIETFKENGIRAPRVMVWPYGRYNLETVRIAKKLGMPITITLDDGPDHVTKSLGHLNRILVMKGESTDDLAQDIINRQMNLTDNNRPQKIMHVDLDYIYDKNPEQVERNLGHLLDRIREMGVNTVYLQAFSDPDANGSADMVYFPNRYLPMRADLFNRVAWQISTRTSVNRVYAWMPLMAWELPKSNPVSKKLVVTQQPKSSDHLNMGYIRLSPYSPEARKVIEGIYTDLAKSSTFDGILFHDDTTLSDYEDASPDALKAYAKAGLPTDLEKIRNNDALLSKWTDFKIKTIDNFAMKLVSDVRYYQPFLMTARNLYAQVALSPYAENWYSQSLEQSLKRYDFTAIMAMPYMEQAEDPTKFYQDIVKRVKQYPNGIKKTVFELQATNWRTNQPVPSQEMADTIRSLYQQGAMHVGYYPDDPFKDHPDTKTMHDVFATKPSKLVP</sequence>
<dbReference type="Gene3D" id="3.20.20.80">
    <property type="entry name" value="Glycosidases"/>
    <property type="match status" value="1"/>
</dbReference>
<keyword evidence="1 2" id="KW-0732">Signal</keyword>
<organism evidence="4 5">
    <name type="scientific">Acinetobacter soli NIPH 2899</name>
    <dbReference type="NCBI Taxonomy" id="1217677"/>
    <lineage>
        <taxon>Bacteria</taxon>
        <taxon>Pseudomonadati</taxon>
        <taxon>Pseudomonadota</taxon>
        <taxon>Gammaproteobacteria</taxon>
        <taxon>Moraxellales</taxon>
        <taxon>Moraxellaceae</taxon>
        <taxon>Acinetobacter</taxon>
    </lineage>
</organism>
<dbReference type="SUPFAM" id="SSF88713">
    <property type="entry name" value="Glycoside hydrolase/deacetylase"/>
    <property type="match status" value="1"/>
</dbReference>
<dbReference type="EMBL" id="APPV01000011">
    <property type="protein sequence ID" value="ENV59252.1"/>
    <property type="molecule type" value="Genomic_DNA"/>
</dbReference>